<evidence type="ECO:0000313" key="6">
    <source>
        <dbReference type="EMBL" id="OZT76592.1"/>
    </source>
</evidence>
<dbReference type="Proteomes" id="UP000216682">
    <property type="component" value="Unassembled WGS sequence"/>
</dbReference>
<evidence type="ECO:0000259" key="3">
    <source>
        <dbReference type="Pfam" id="PF25137"/>
    </source>
</evidence>
<name>A0A0C2E4B6_9STAP</name>
<gene>
    <name evidence="6" type="ORF">CFN03_10640</name>
    <name evidence="5" type="ORF">F7P68_0011215</name>
    <name evidence="4" type="ORF">SN16_09805</name>
</gene>
<reference evidence="9" key="3">
    <citation type="submission" date="2020-04" db="EMBL/GenBank/DDBJ databases">
        <title>Genome analysis and biological profiling of marine Cellulosimicrobium funkei MOSEL-ME6.</title>
        <authorList>
            <person name="Tanveer F."/>
            <person name="Xie Y."/>
            <person name="Shinwari Z.K."/>
        </authorList>
    </citation>
    <scope>NUCLEOTIDE SEQUENCE [LARGE SCALE GENOMIC DNA]</scope>
    <source>
        <strain evidence="9">MOSEL-ME25</strain>
    </source>
</reference>
<evidence type="ECO:0000256" key="1">
    <source>
        <dbReference type="ARBA" id="ARBA00023002"/>
    </source>
</evidence>
<dbReference type="Pfam" id="PF25137">
    <property type="entry name" value="ADH_Fe_C"/>
    <property type="match status" value="1"/>
</dbReference>
<keyword evidence="1 5" id="KW-0560">Oxidoreductase</keyword>
<reference evidence="5 9" key="5">
    <citation type="submission" date="2022-12" db="EMBL/GenBank/DDBJ databases">
        <title>Genome analysis and biological profiling of marine Salinicoccus roseus MOSEL-ME25.</title>
        <authorList>
            <person name="Mirza F.T."/>
            <person name="Xie Y."/>
            <person name="Shinwari Z.K."/>
        </authorList>
    </citation>
    <scope>NUCLEOTIDE SEQUENCE [LARGE SCALE GENOMIC DNA]</scope>
    <source>
        <strain evidence="5 9">MOSEL-ME25</strain>
    </source>
</reference>
<dbReference type="EMBL" id="NPEZ01000005">
    <property type="protein sequence ID" value="OZT76592.1"/>
    <property type="molecule type" value="Genomic_DNA"/>
</dbReference>
<keyword evidence="9" id="KW-1185">Reference proteome</keyword>
<evidence type="ECO:0000259" key="2">
    <source>
        <dbReference type="Pfam" id="PF00465"/>
    </source>
</evidence>
<dbReference type="GeneID" id="77845851"/>
<reference evidence="6 8" key="2">
    <citation type="submission" date="2017-07" db="EMBL/GenBank/DDBJ databases">
        <title>Shotgun whole genome sequences of three halophilic bacterial isolates.</title>
        <authorList>
            <person name="Pozzo T."/>
            <person name="Higdon S.M."/>
            <person name="Quillaguaman J."/>
        </authorList>
    </citation>
    <scope>NUCLEOTIDE SEQUENCE [LARGE SCALE GENOMIC DNA]</scope>
    <source>
        <strain evidence="6 8">BU-1</strain>
    </source>
</reference>
<dbReference type="SUPFAM" id="SSF56796">
    <property type="entry name" value="Dehydroquinate synthase-like"/>
    <property type="match status" value="1"/>
</dbReference>
<evidence type="ECO:0000313" key="8">
    <source>
        <dbReference type="Proteomes" id="UP000216682"/>
    </source>
</evidence>
<proteinExistence type="predicted"/>
<evidence type="ECO:0000313" key="7">
    <source>
        <dbReference type="Proteomes" id="UP000031546"/>
    </source>
</evidence>
<dbReference type="InterPro" id="IPR056798">
    <property type="entry name" value="ADH_Fe_C"/>
</dbReference>
<dbReference type="PANTHER" id="PTHR11496:SF83">
    <property type="entry name" value="HYDROXYACID-OXOACID TRANSHYDROGENASE, MITOCHONDRIAL"/>
    <property type="match status" value="1"/>
</dbReference>
<dbReference type="InterPro" id="IPR018211">
    <property type="entry name" value="ADH_Fe_CS"/>
</dbReference>
<dbReference type="Gene3D" id="3.40.50.1970">
    <property type="match status" value="1"/>
</dbReference>
<organism evidence="4 7">
    <name type="scientific">Salinicoccus roseus</name>
    <dbReference type="NCBI Taxonomy" id="45670"/>
    <lineage>
        <taxon>Bacteria</taxon>
        <taxon>Bacillati</taxon>
        <taxon>Bacillota</taxon>
        <taxon>Bacilli</taxon>
        <taxon>Bacillales</taxon>
        <taxon>Staphylococcaceae</taxon>
        <taxon>Salinicoccus</taxon>
    </lineage>
</organism>
<dbReference type="Gene3D" id="1.20.1090.10">
    <property type="entry name" value="Dehydroquinate synthase-like - alpha domain"/>
    <property type="match status" value="1"/>
</dbReference>
<dbReference type="OrthoDB" id="9815791at2"/>
<dbReference type="PANTHER" id="PTHR11496">
    <property type="entry name" value="ALCOHOL DEHYDROGENASE"/>
    <property type="match status" value="1"/>
</dbReference>
<dbReference type="GO" id="GO:0004022">
    <property type="term" value="F:alcohol dehydrogenase (NAD+) activity"/>
    <property type="evidence" value="ECO:0007669"/>
    <property type="project" value="UniProtKB-EC"/>
</dbReference>
<dbReference type="STRING" id="45670.SN16_09805"/>
<dbReference type="Proteomes" id="UP000527860">
    <property type="component" value="Unassembled WGS sequence"/>
</dbReference>
<feature type="domain" description="Fe-containing alcohol dehydrogenase-like C-terminal" evidence="3">
    <location>
        <begin position="183"/>
        <end position="367"/>
    </location>
</feature>
<dbReference type="EMBL" id="JXII01000008">
    <property type="protein sequence ID" value="KIH70237.1"/>
    <property type="molecule type" value="Genomic_DNA"/>
</dbReference>
<evidence type="ECO:0000313" key="5">
    <source>
        <dbReference type="EMBL" id="MDB0581099.1"/>
    </source>
</evidence>
<reference evidence="4 7" key="1">
    <citation type="submission" date="2015-01" db="EMBL/GenBank/DDBJ databases">
        <title>Genome sequences of high lactate-tolerant strain Salinicoccus roseus W12 with industrial interest.</title>
        <authorList>
            <person name="Wang H."/>
            <person name="Yu B."/>
        </authorList>
    </citation>
    <scope>NUCLEOTIDE SEQUENCE [LARGE SCALE GENOMIC DNA]</scope>
    <source>
        <strain evidence="4 7">W12</strain>
    </source>
</reference>
<dbReference type="GO" id="GO:0046872">
    <property type="term" value="F:metal ion binding"/>
    <property type="evidence" value="ECO:0007669"/>
    <property type="project" value="InterPro"/>
</dbReference>
<evidence type="ECO:0000313" key="9">
    <source>
        <dbReference type="Proteomes" id="UP000527860"/>
    </source>
</evidence>
<accession>A0A0C2E4B6</accession>
<comment type="caution">
    <text evidence="4">The sequence shown here is derived from an EMBL/GenBank/DDBJ whole genome shotgun (WGS) entry which is preliminary data.</text>
</comment>
<dbReference type="EMBL" id="JABEVU030000001">
    <property type="protein sequence ID" value="MDB0581099.1"/>
    <property type="molecule type" value="Genomic_DNA"/>
</dbReference>
<feature type="domain" description="Alcohol dehydrogenase iron-type/glycerol dehydrogenase GldA" evidence="2">
    <location>
        <begin position="7"/>
        <end position="172"/>
    </location>
</feature>
<protein>
    <submittedName>
        <fullName evidence="5">Iron-containing alcohol dehydrogenase</fullName>
        <ecNumber evidence="5">1.1.1.1</ecNumber>
    </submittedName>
</protein>
<dbReference type="Proteomes" id="UP000031546">
    <property type="component" value="Unassembled WGS sequence"/>
</dbReference>
<dbReference type="InterPro" id="IPR001670">
    <property type="entry name" value="ADH_Fe/GldA"/>
</dbReference>
<sequence length="368" mass="39334">MFNFHHPVEIKFGEGIISQINEVAEAKDYSRIIVVSSNSQMKNGTTEFINTQLGERVKATVSDIEPNPTLQNVGTIVDAMNQHNAHAVVAVGGGSAMDASKAAAAAYMQGIAMEDLLEHDDFTRALPVIAIPTTSGSASEVTAASIISDKEKELKVPLIGPALYPQTAVVDPELTLTCPPGVTAVSGIDILCHALDCLGSVKHNPVSDALAIRASKLAFENLLAAYTEPSNREARNNLSLASMLAGMAFSQTGTSGSHATSYYLTSHYGVPHGEACAFTMDAWFVINAEANPELQQHARDIGFDDAEALSEAFNALKREMGLAMTFEDLGISREDIPQIAEESMQPANMKNNIAQLSKDEIIGMLEKK</sequence>
<dbReference type="FunFam" id="3.40.50.1970:FF:000003">
    <property type="entry name" value="Alcohol dehydrogenase, iron-containing"/>
    <property type="match status" value="1"/>
</dbReference>
<dbReference type="InterPro" id="IPR039697">
    <property type="entry name" value="Alcohol_dehydrogenase_Fe"/>
</dbReference>
<dbReference type="AlphaFoldDB" id="A0A0C2E4B6"/>
<dbReference type="RefSeq" id="WP_040106441.1">
    <property type="nucleotide sequence ID" value="NZ_CANMYM010000007.1"/>
</dbReference>
<dbReference type="EC" id="1.1.1.1" evidence="5"/>
<dbReference type="PROSITE" id="PS00060">
    <property type="entry name" value="ADH_IRON_2"/>
    <property type="match status" value="1"/>
</dbReference>
<dbReference type="Pfam" id="PF00465">
    <property type="entry name" value="Fe-ADH"/>
    <property type="match status" value="1"/>
</dbReference>
<reference evidence="5" key="4">
    <citation type="submission" date="2020-04" db="EMBL/GenBank/DDBJ databases">
        <authorList>
            <person name="Tanveer F."/>
            <person name="Xie Y."/>
            <person name="Shinwari Z.K."/>
        </authorList>
    </citation>
    <scope>NUCLEOTIDE SEQUENCE</scope>
    <source>
        <strain evidence="5">MOSEL-ME25</strain>
    </source>
</reference>
<evidence type="ECO:0000313" key="4">
    <source>
        <dbReference type="EMBL" id="KIH70237.1"/>
    </source>
</evidence>